<dbReference type="GO" id="GO:0016020">
    <property type="term" value="C:membrane"/>
    <property type="evidence" value="ECO:0007669"/>
    <property type="project" value="UniProtKB-SubCell"/>
</dbReference>
<dbReference type="Proteomes" id="UP001221413">
    <property type="component" value="Unassembled WGS sequence"/>
</dbReference>
<keyword evidence="5" id="KW-0645">Protease</keyword>
<keyword evidence="7" id="KW-0479">Metal-binding</keyword>
<evidence type="ECO:0000256" key="13">
    <source>
        <dbReference type="ARBA" id="ARBA00023049"/>
    </source>
</evidence>
<evidence type="ECO:0000256" key="10">
    <source>
        <dbReference type="ARBA" id="ARBA00022801"/>
    </source>
</evidence>
<evidence type="ECO:0000256" key="4">
    <source>
        <dbReference type="ARBA" id="ARBA00022448"/>
    </source>
</evidence>
<evidence type="ECO:0000256" key="12">
    <source>
        <dbReference type="ARBA" id="ARBA00022989"/>
    </source>
</evidence>
<comment type="caution">
    <text evidence="18">The sequence shown here is derived from an EMBL/GenBank/DDBJ whole genome shotgun (WGS) entry which is preliminary data.</text>
</comment>
<dbReference type="CDD" id="cd07331">
    <property type="entry name" value="M48C_Oma1_like"/>
    <property type="match status" value="1"/>
</dbReference>
<evidence type="ECO:0000313" key="19">
    <source>
        <dbReference type="Proteomes" id="UP001221413"/>
    </source>
</evidence>
<evidence type="ECO:0000256" key="9">
    <source>
        <dbReference type="ARBA" id="ARBA00022792"/>
    </source>
</evidence>
<feature type="compositionally biased region" description="Basic and acidic residues" evidence="16">
    <location>
        <begin position="1"/>
        <end position="19"/>
    </location>
</feature>
<keyword evidence="6 15" id="KW-0812">Transmembrane</keyword>
<comment type="similarity">
    <text evidence="3">Belongs to the mitochondrial carrier (TC 2.A.29) family.</text>
</comment>
<sequence length="695" mass="76976">MTSEELERLDSDAKPESPRIRTPAEYNAVIAGLSGAVGTSIANIAVYPIDLIVKRLQVQRAVQSSSTASESNDTGRGRSYDGFVDAARRIYQEEGGLSAFYSGCLQDTANSMASAFIYFLSYNFMRQRRLQAQARASPSNKSPRTLGVFEELSVGVLAGATAKLFTAPMANIVTRKQIAALHKPDPRLERHPDAPETSSVKGIVKSIYADRGLRGFWAGYDATLILTLNPATTFLLYETFKSLLPRRYRDRPTAGQTFILAAVAKAVASAAMYPISMAKSRSQVRRKIGGKSSIYGTLAEICRAGGIAAMYEGIWGEVLKGFFSNAMLPFFRATARRAAFASRIPTSPSTPSRFLPPRAPISISPPKSSPRFFHSSPPRPNRYQRAQYVRGHVFSALGRWYARPSFYVELTVLGGLAGSFYLYNIEEVPVSGRRRFNVISPSFEKELGEGQFEEIQKQFQKDILPETDPRVRQVQRVLARLIPHSGLPANYDWRVTVIDSEETNAFVIPGGKVFVFTGILPVCGNDDGLAAVLGHEIGHNVARHVAEQMSRGIFLVAAAWIVEMLWGVPGGFSQMLLQLAIDRPRSRAQEAEADYIGLLMMAKSCFDPRAAVTFCIWYIETMLTDNRWERMQVVEKKMGGAPPELLSTHPSSERRQTELAALLPKAYQAAMDSDCAVTNNYVSQFRKFTDDYLPF</sequence>
<evidence type="ECO:0000256" key="11">
    <source>
        <dbReference type="ARBA" id="ARBA00022833"/>
    </source>
</evidence>
<dbReference type="GO" id="GO:0015217">
    <property type="term" value="F:ADP transmembrane transporter activity"/>
    <property type="evidence" value="ECO:0007669"/>
    <property type="project" value="TreeGrafter"/>
</dbReference>
<proteinExistence type="inferred from homology"/>
<keyword evidence="12" id="KW-1133">Transmembrane helix</keyword>
<keyword evidence="11" id="KW-0862">Zinc</keyword>
<feature type="repeat" description="Solcar" evidence="15">
    <location>
        <begin position="256"/>
        <end position="338"/>
    </location>
</feature>
<evidence type="ECO:0000256" key="2">
    <source>
        <dbReference type="ARBA" id="ARBA00004141"/>
    </source>
</evidence>
<feature type="repeat" description="Solcar" evidence="15">
    <location>
        <begin position="146"/>
        <end position="243"/>
    </location>
</feature>
<evidence type="ECO:0000313" key="18">
    <source>
        <dbReference type="EMBL" id="KAJ6263291.1"/>
    </source>
</evidence>
<keyword evidence="19" id="KW-1185">Reference proteome</keyword>
<evidence type="ECO:0000256" key="6">
    <source>
        <dbReference type="ARBA" id="ARBA00022692"/>
    </source>
</evidence>
<dbReference type="Gene3D" id="1.50.40.10">
    <property type="entry name" value="Mitochondrial carrier domain"/>
    <property type="match status" value="1"/>
</dbReference>
<dbReference type="InterPro" id="IPR052217">
    <property type="entry name" value="Mito/Peroxisomal_Carrier"/>
</dbReference>
<evidence type="ECO:0000256" key="3">
    <source>
        <dbReference type="ARBA" id="ARBA00006375"/>
    </source>
</evidence>
<gene>
    <name evidence="18" type="ORF">Dda_1853</name>
</gene>
<evidence type="ECO:0000256" key="14">
    <source>
        <dbReference type="ARBA" id="ARBA00023136"/>
    </source>
</evidence>
<dbReference type="GO" id="GO:0046872">
    <property type="term" value="F:metal ion binding"/>
    <property type="evidence" value="ECO:0007669"/>
    <property type="project" value="UniProtKB-KW"/>
</dbReference>
<dbReference type="InterPro" id="IPR018108">
    <property type="entry name" value="MCP_transmembrane"/>
</dbReference>
<feature type="region of interest" description="Disordered" evidence="16">
    <location>
        <begin position="1"/>
        <end position="20"/>
    </location>
</feature>
<protein>
    <recommendedName>
        <fullName evidence="17">Peptidase M48 domain-containing protein</fullName>
    </recommendedName>
</protein>
<dbReference type="AlphaFoldDB" id="A0AAD6NL01"/>
<dbReference type="GO" id="GO:0004222">
    <property type="term" value="F:metalloendopeptidase activity"/>
    <property type="evidence" value="ECO:0007669"/>
    <property type="project" value="InterPro"/>
</dbReference>
<name>A0AAD6NL01_DREDA</name>
<evidence type="ECO:0000256" key="5">
    <source>
        <dbReference type="ARBA" id="ARBA00022670"/>
    </source>
</evidence>
<comment type="cofactor">
    <cofactor evidence="1">
        <name>Zn(2+)</name>
        <dbReference type="ChEBI" id="CHEBI:29105"/>
    </cofactor>
</comment>
<dbReference type="GO" id="GO:0006508">
    <property type="term" value="P:proteolysis"/>
    <property type="evidence" value="ECO:0007669"/>
    <property type="project" value="UniProtKB-KW"/>
</dbReference>
<keyword evidence="4" id="KW-0813">Transport</keyword>
<evidence type="ECO:0000256" key="15">
    <source>
        <dbReference type="PROSITE-ProRule" id="PRU00282"/>
    </source>
</evidence>
<keyword evidence="13" id="KW-0482">Metalloprotease</keyword>
<dbReference type="EMBL" id="JAQGDS010000002">
    <property type="protein sequence ID" value="KAJ6263291.1"/>
    <property type="molecule type" value="Genomic_DNA"/>
</dbReference>
<feature type="repeat" description="Solcar" evidence="15">
    <location>
        <begin position="26"/>
        <end position="128"/>
    </location>
</feature>
<evidence type="ECO:0000256" key="8">
    <source>
        <dbReference type="ARBA" id="ARBA00022737"/>
    </source>
</evidence>
<dbReference type="PANTHER" id="PTHR45939:SF2">
    <property type="entry name" value="CARRIER PROTEIN, PUTATIVE (AFU_ORTHOLOGUE AFUA_2G13870)-RELATED"/>
    <property type="match status" value="1"/>
</dbReference>
<keyword evidence="9" id="KW-0496">Mitochondrion</keyword>
<accession>A0AAD6NL01</accession>
<dbReference type="Pfam" id="PF00153">
    <property type="entry name" value="Mito_carr"/>
    <property type="match status" value="3"/>
</dbReference>
<dbReference type="Gene3D" id="3.30.2010.10">
    <property type="entry name" value="Metalloproteases ('zincins'), catalytic domain"/>
    <property type="match status" value="1"/>
</dbReference>
<keyword evidence="10" id="KW-0378">Hydrolase</keyword>
<evidence type="ECO:0000259" key="17">
    <source>
        <dbReference type="Pfam" id="PF01435"/>
    </source>
</evidence>
<organism evidence="18 19">
    <name type="scientific">Drechslerella dactyloides</name>
    <name type="common">Nematode-trapping fungus</name>
    <name type="synonym">Arthrobotrys dactyloides</name>
    <dbReference type="NCBI Taxonomy" id="74499"/>
    <lineage>
        <taxon>Eukaryota</taxon>
        <taxon>Fungi</taxon>
        <taxon>Dikarya</taxon>
        <taxon>Ascomycota</taxon>
        <taxon>Pezizomycotina</taxon>
        <taxon>Orbiliomycetes</taxon>
        <taxon>Orbiliales</taxon>
        <taxon>Orbiliaceae</taxon>
        <taxon>Drechslerella</taxon>
    </lineage>
</organism>
<reference evidence="18" key="1">
    <citation type="submission" date="2023-01" db="EMBL/GenBank/DDBJ databases">
        <title>The chitinases involved in constricting ring structure development in the nematode-trapping fungus Drechslerella dactyloides.</title>
        <authorList>
            <person name="Wang R."/>
            <person name="Zhang L."/>
            <person name="Tang P."/>
            <person name="Li S."/>
            <person name="Liang L."/>
        </authorList>
    </citation>
    <scope>NUCLEOTIDE SEQUENCE</scope>
    <source>
        <strain evidence="18">YMF1.00031</strain>
    </source>
</reference>
<dbReference type="PROSITE" id="PS50920">
    <property type="entry name" value="SOLCAR"/>
    <property type="match status" value="3"/>
</dbReference>
<feature type="domain" description="Peptidase M48" evidence="17">
    <location>
        <begin position="472"/>
        <end position="660"/>
    </location>
</feature>
<comment type="subcellular location">
    <subcellularLocation>
        <location evidence="2">Membrane</location>
        <topology evidence="2">Multi-pass membrane protein</topology>
    </subcellularLocation>
</comment>
<dbReference type="Pfam" id="PF01435">
    <property type="entry name" value="Peptidase_M48"/>
    <property type="match status" value="1"/>
</dbReference>
<dbReference type="SUPFAM" id="SSF103506">
    <property type="entry name" value="Mitochondrial carrier"/>
    <property type="match status" value="1"/>
</dbReference>
<keyword evidence="14 15" id="KW-0472">Membrane</keyword>
<keyword evidence="8" id="KW-0677">Repeat</keyword>
<keyword evidence="9" id="KW-0999">Mitochondrion inner membrane</keyword>
<evidence type="ECO:0000256" key="7">
    <source>
        <dbReference type="ARBA" id="ARBA00022723"/>
    </source>
</evidence>
<dbReference type="PANTHER" id="PTHR45939">
    <property type="entry name" value="PEROXISOMAL MEMBRANE PROTEIN PMP34-RELATED"/>
    <property type="match status" value="1"/>
</dbReference>
<dbReference type="InterPro" id="IPR001915">
    <property type="entry name" value="Peptidase_M48"/>
</dbReference>
<dbReference type="InterPro" id="IPR023395">
    <property type="entry name" value="MCP_dom_sf"/>
</dbReference>
<evidence type="ECO:0000256" key="16">
    <source>
        <dbReference type="SAM" id="MobiDB-lite"/>
    </source>
</evidence>
<evidence type="ECO:0000256" key="1">
    <source>
        <dbReference type="ARBA" id="ARBA00001947"/>
    </source>
</evidence>